<keyword evidence="1" id="KW-0732">Signal</keyword>
<comment type="caution">
    <text evidence="2">The sequence shown here is derived from an EMBL/GenBank/DDBJ whole genome shotgun (WGS) entry which is preliminary data.</text>
</comment>
<reference evidence="2" key="1">
    <citation type="submission" date="2020-10" db="EMBL/GenBank/DDBJ databases">
        <authorList>
            <person name="Gilroy R."/>
        </authorList>
    </citation>
    <scope>NUCLEOTIDE SEQUENCE</scope>
    <source>
        <strain evidence="2">1370</strain>
    </source>
</reference>
<protein>
    <submittedName>
        <fullName evidence="2">Uncharacterized protein</fullName>
    </submittedName>
</protein>
<organism evidence="2 3">
    <name type="scientific">Candidatus Faeciplasma avium</name>
    <dbReference type="NCBI Taxonomy" id="2840798"/>
    <lineage>
        <taxon>Bacteria</taxon>
        <taxon>Bacillati</taxon>
        <taxon>Bacillota</taxon>
        <taxon>Clostridia</taxon>
        <taxon>Eubacteriales</taxon>
        <taxon>Oscillospiraceae</taxon>
        <taxon>Oscillospiraceae incertae sedis</taxon>
        <taxon>Candidatus Faeciplasma</taxon>
    </lineage>
</organism>
<dbReference type="PROSITE" id="PS51257">
    <property type="entry name" value="PROKAR_LIPOPROTEIN"/>
    <property type="match status" value="1"/>
</dbReference>
<gene>
    <name evidence="2" type="ORF">IAD28_07450</name>
</gene>
<evidence type="ECO:0000256" key="1">
    <source>
        <dbReference type="SAM" id="SignalP"/>
    </source>
</evidence>
<sequence length="126" mass="13627">MKKFISVALAFVMVMCLFTACGAAVQPAGTYADQFGTSIVEIGAYDAKEETGSFKMTNTLNEDILLEGSYTLEVCEADISSWVDVTLTDGTTMTFLYDVTMDVLQDQSSLINYFGPNASQEEAPTA</sequence>
<feature type="signal peptide" evidence="1">
    <location>
        <begin position="1"/>
        <end position="23"/>
    </location>
</feature>
<accession>A0A9D1NRI6</accession>
<dbReference type="Proteomes" id="UP000823960">
    <property type="component" value="Unassembled WGS sequence"/>
</dbReference>
<evidence type="ECO:0000313" key="3">
    <source>
        <dbReference type="Proteomes" id="UP000823960"/>
    </source>
</evidence>
<name>A0A9D1NRI6_9FIRM</name>
<evidence type="ECO:0000313" key="2">
    <source>
        <dbReference type="EMBL" id="HIV11505.1"/>
    </source>
</evidence>
<feature type="chain" id="PRO_5039699752" evidence="1">
    <location>
        <begin position="24"/>
        <end position="126"/>
    </location>
</feature>
<reference evidence="2" key="2">
    <citation type="journal article" date="2021" name="PeerJ">
        <title>Extensive microbial diversity within the chicken gut microbiome revealed by metagenomics and culture.</title>
        <authorList>
            <person name="Gilroy R."/>
            <person name="Ravi A."/>
            <person name="Getino M."/>
            <person name="Pursley I."/>
            <person name="Horton D.L."/>
            <person name="Alikhan N.F."/>
            <person name="Baker D."/>
            <person name="Gharbi K."/>
            <person name="Hall N."/>
            <person name="Watson M."/>
            <person name="Adriaenssens E.M."/>
            <person name="Foster-Nyarko E."/>
            <person name="Jarju S."/>
            <person name="Secka A."/>
            <person name="Antonio M."/>
            <person name="Oren A."/>
            <person name="Chaudhuri R.R."/>
            <person name="La Ragione R."/>
            <person name="Hildebrand F."/>
            <person name="Pallen M.J."/>
        </authorList>
    </citation>
    <scope>NUCLEOTIDE SEQUENCE</scope>
    <source>
        <strain evidence="2">1370</strain>
    </source>
</reference>
<proteinExistence type="predicted"/>
<dbReference type="AlphaFoldDB" id="A0A9D1NRI6"/>
<dbReference type="EMBL" id="DVOL01000108">
    <property type="protein sequence ID" value="HIV11505.1"/>
    <property type="molecule type" value="Genomic_DNA"/>
</dbReference>